<evidence type="ECO:0000256" key="1">
    <source>
        <dbReference type="SAM" id="MobiDB-lite"/>
    </source>
</evidence>
<name>A0A7S3YI30_9EUKA</name>
<accession>A0A7S3YI30</accession>
<evidence type="ECO:0000313" key="2">
    <source>
        <dbReference type="EMBL" id="CAE0652344.1"/>
    </source>
</evidence>
<dbReference type="AlphaFoldDB" id="A0A7S3YI30"/>
<gene>
    <name evidence="2" type="ORF">LGLO00237_LOCUS5505</name>
</gene>
<feature type="compositionally biased region" description="Basic and acidic residues" evidence="1">
    <location>
        <begin position="154"/>
        <end position="173"/>
    </location>
</feature>
<protein>
    <submittedName>
        <fullName evidence="2">Uncharacterized protein</fullName>
    </submittedName>
</protein>
<organism evidence="2">
    <name type="scientific">Lotharella globosa</name>
    <dbReference type="NCBI Taxonomy" id="91324"/>
    <lineage>
        <taxon>Eukaryota</taxon>
        <taxon>Sar</taxon>
        <taxon>Rhizaria</taxon>
        <taxon>Cercozoa</taxon>
        <taxon>Chlorarachniophyceae</taxon>
        <taxon>Lotharella</taxon>
    </lineage>
</organism>
<sequence>MKSEIEAACVVRTYLGMYVFCGAEKRRNILFPHRPNALCAVTSLFAVTCDEENKQCCIEHVYTFSDMMERHTFSATTTPRGAMHTPKVLFLGGGMHVFLHFSFAAGCEGEPCEVEDDAHARHRVAEKQRRDEPLKEKQSDHRQTTESNEASEGEEIRFARQGEHDEPCLEHNSSRFLEGHGAC</sequence>
<feature type="compositionally biased region" description="Basic and acidic residues" evidence="1">
    <location>
        <begin position="123"/>
        <end position="144"/>
    </location>
</feature>
<reference evidence="2" key="1">
    <citation type="submission" date="2021-01" db="EMBL/GenBank/DDBJ databases">
        <authorList>
            <person name="Corre E."/>
            <person name="Pelletier E."/>
            <person name="Niang G."/>
            <person name="Scheremetjew M."/>
            <person name="Finn R."/>
            <person name="Kale V."/>
            <person name="Holt S."/>
            <person name="Cochrane G."/>
            <person name="Meng A."/>
            <person name="Brown T."/>
            <person name="Cohen L."/>
        </authorList>
    </citation>
    <scope>NUCLEOTIDE SEQUENCE</scope>
    <source>
        <strain evidence="2">CCCM811</strain>
    </source>
</reference>
<proteinExistence type="predicted"/>
<feature type="region of interest" description="Disordered" evidence="1">
    <location>
        <begin position="123"/>
        <end position="183"/>
    </location>
</feature>
<dbReference type="EMBL" id="HBIV01007442">
    <property type="protein sequence ID" value="CAE0652344.1"/>
    <property type="molecule type" value="Transcribed_RNA"/>
</dbReference>